<accession>A0A6L2KJC5</accession>
<reference evidence="2" key="1">
    <citation type="journal article" date="2019" name="Sci. Rep.">
        <title>Draft genome of Tanacetum cinerariifolium, the natural source of mosquito coil.</title>
        <authorList>
            <person name="Yamashiro T."/>
            <person name="Shiraishi A."/>
            <person name="Satake H."/>
            <person name="Nakayama K."/>
        </authorList>
    </citation>
    <scope>NUCLEOTIDE SEQUENCE</scope>
</reference>
<feature type="compositionally biased region" description="Acidic residues" evidence="1">
    <location>
        <begin position="74"/>
        <end position="86"/>
    </location>
</feature>
<organism evidence="2">
    <name type="scientific">Tanacetum cinerariifolium</name>
    <name type="common">Dalmatian daisy</name>
    <name type="synonym">Chrysanthemum cinerariifolium</name>
    <dbReference type="NCBI Taxonomy" id="118510"/>
    <lineage>
        <taxon>Eukaryota</taxon>
        <taxon>Viridiplantae</taxon>
        <taxon>Streptophyta</taxon>
        <taxon>Embryophyta</taxon>
        <taxon>Tracheophyta</taxon>
        <taxon>Spermatophyta</taxon>
        <taxon>Magnoliopsida</taxon>
        <taxon>eudicotyledons</taxon>
        <taxon>Gunneridae</taxon>
        <taxon>Pentapetalae</taxon>
        <taxon>asterids</taxon>
        <taxon>campanulids</taxon>
        <taxon>Asterales</taxon>
        <taxon>Asteraceae</taxon>
        <taxon>Asteroideae</taxon>
        <taxon>Anthemideae</taxon>
        <taxon>Anthemidinae</taxon>
        <taxon>Tanacetum</taxon>
    </lineage>
</organism>
<gene>
    <name evidence="2" type="ORF">Tci_020835</name>
</gene>
<comment type="caution">
    <text evidence="2">The sequence shown here is derived from an EMBL/GenBank/DDBJ whole genome shotgun (WGS) entry which is preliminary data.</text>
</comment>
<name>A0A6L2KJC5_TANCI</name>
<dbReference type="EMBL" id="BKCJ010002481">
    <property type="protein sequence ID" value="GEU48857.1"/>
    <property type="molecule type" value="Genomic_DNA"/>
</dbReference>
<feature type="compositionally biased region" description="Low complexity" evidence="1">
    <location>
        <begin position="57"/>
        <end position="73"/>
    </location>
</feature>
<dbReference type="AlphaFoldDB" id="A0A6L2KJC5"/>
<feature type="compositionally biased region" description="Polar residues" evidence="1">
    <location>
        <begin position="87"/>
        <end position="101"/>
    </location>
</feature>
<proteinExistence type="predicted"/>
<evidence type="ECO:0000256" key="1">
    <source>
        <dbReference type="SAM" id="MobiDB-lite"/>
    </source>
</evidence>
<evidence type="ECO:0000313" key="2">
    <source>
        <dbReference type="EMBL" id="GEU48857.1"/>
    </source>
</evidence>
<feature type="region of interest" description="Disordered" evidence="1">
    <location>
        <begin position="53"/>
        <end position="105"/>
    </location>
</feature>
<sequence length="157" mass="17740">MNFKKFSNNNTSGSKSMIDVASSIGTKIITSNPFDLFNMVEKDIGVATSDSINSKGDNLNIGNNKHGNLNNVDNDSENDMEEDDNETTSFMASKSSKGTISSKRKGEMEKKSLYERWKHNYNDNIYDNDDEHEELMDEQLVFVTLLTFRGLIDVSYI</sequence>
<protein>
    <submittedName>
        <fullName evidence="2">Uncharacterized protein</fullName>
    </submittedName>
</protein>